<dbReference type="PANTHER" id="PTHR46401">
    <property type="entry name" value="GLYCOSYLTRANSFERASE WBBK-RELATED"/>
    <property type="match status" value="1"/>
</dbReference>
<dbReference type="Proteomes" id="UP000178092">
    <property type="component" value="Unassembled WGS sequence"/>
</dbReference>
<evidence type="ECO:0008006" key="6">
    <source>
        <dbReference type="Google" id="ProtNLM"/>
    </source>
</evidence>
<comment type="caution">
    <text evidence="4">The sequence shown here is derived from an EMBL/GenBank/DDBJ whole genome shotgun (WGS) entry which is preliminary data.</text>
</comment>
<feature type="domain" description="Glycosyl transferase family 1" evidence="2">
    <location>
        <begin position="167"/>
        <end position="307"/>
    </location>
</feature>
<dbReference type="InterPro" id="IPR001296">
    <property type="entry name" value="Glyco_trans_1"/>
</dbReference>
<dbReference type="PANTHER" id="PTHR46401:SF2">
    <property type="entry name" value="GLYCOSYLTRANSFERASE WBBK-RELATED"/>
    <property type="match status" value="1"/>
</dbReference>
<accession>A0A1G2R196</accession>
<proteinExistence type="predicted"/>
<dbReference type="GO" id="GO:0009103">
    <property type="term" value="P:lipopolysaccharide biosynthetic process"/>
    <property type="evidence" value="ECO:0007669"/>
    <property type="project" value="TreeGrafter"/>
</dbReference>
<sequence length="329" mass="38794">MKKISWIEISLKQYGGFAYNDLARVSLGRYFDVRLVLTPIQVFRKFRPLKFLEIMWRLARLKGESDVWIRNFYAVLTMPMDRTRGKQVVVRHHADFSGFPLISRPFFWILEKIFEHNAKKLDAIVVVSQYWKTYFEKKGFSNVYLIFNGFHLEDFEISQEEVNEFKKSWKLEGRPIIYLGNCQKPKGVKESWNALKDFHAHLVTSGRRMIQIPAQNLELEYRDYLKLLKASSVVVAMSRFQEGWSRTAHEAMLLKTPVIGSGRGGMRELLEGGQQMVCEDISKLKEMVEYLLANETARKEQGERGYRFASQFSKERFQEDWIRLVHKIL</sequence>
<dbReference type="Pfam" id="PF00534">
    <property type="entry name" value="Glycos_transf_1"/>
    <property type="match status" value="1"/>
</dbReference>
<gene>
    <name evidence="4" type="ORF">A3C04_03685</name>
</gene>
<evidence type="ECO:0000256" key="1">
    <source>
        <dbReference type="ARBA" id="ARBA00022679"/>
    </source>
</evidence>
<evidence type="ECO:0000313" key="5">
    <source>
        <dbReference type="Proteomes" id="UP000178092"/>
    </source>
</evidence>
<keyword evidence="1" id="KW-0808">Transferase</keyword>
<evidence type="ECO:0000259" key="3">
    <source>
        <dbReference type="Pfam" id="PF13439"/>
    </source>
</evidence>
<dbReference type="Pfam" id="PF13439">
    <property type="entry name" value="Glyco_transf_4"/>
    <property type="match status" value="1"/>
</dbReference>
<evidence type="ECO:0000313" key="4">
    <source>
        <dbReference type="EMBL" id="OHA66553.1"/>
    </source>
</evidence>
<dbReference type="GO" id="GO:0016757">
    <property type="term" value="F:glycosyltransferase activity"/>
    <property type="evidence" value="ECO:0007669"/>
    <property type="project" value="InterPro"/>
</dbReference>
<dbReference type="AlphaFoldDB" id="A0A1G2R196"/>
<dbReference type="InterPro" id="IPR028098">
    <property type="entry name" value="Glyco_trans_4-like_N"/>
</dbReference>
<dbReference type="SUPFAM" id="SSF53756">
    <property type="entry name" value="UDP-Glycosyltransferase/glycogen phosphorylase"/>
    <property type="match status" value="1"/>
</dbReference>
<reference evidence="4 5" key="1">
    <citation type="journal article" date="2016" name="Nat. Commun.">
        <title>Thousands of microbial genomes shed light on interconnected biogeochemical processes in an aquifer system.</title>
        <authorList>
            <person name="Anantharaman K."/>
            <person name="Brown C.T."/>
            <person name="Hug L.A."/>
            <person name="Sharon I."/>
            <person name="Castelle C.J."/>
            <person name="Probst A.J."/>
            <person name="Thomas B.C."/>
            <person name="Singh A."/>
            <person name="Wilkins M.J."/>
            <person name="Karaoz U."/>
            <person name="Brodie E.L."/>
            <person name="Williams K.H."/>
            <person name="Hubbard S.S."/>
            <person name="Banfield J.F."/>
        </authorList>
    </citation>
    <scope>NUCLEOTIDE SEQUENCE [LARGE SCALE GENOMIC DNA]</scope>
</reference>
<evidence type="ECO:0000259" key="2">
    <source>
        <dbReference type="Pfam" id="PF00534"/>
    </source>
</evidence>
<dbReference type="Gene3D" id="3.40.50.2000">
    <property type="entry name" value="Glycogen Phosphorylase B"/>
    <property type="match status" value="2"/>
</dbReference>
<name>A0A1G2R196_9BACT</name>
<protein>
    <recommendedName>
        <fullName evidence="6">Glycosyl transferase family 1 domain-containing protein</fullName>
    </recommendedName>
</protein>
<feature type="domain" description="Glycosyltransferase subfamily 4-like N-terminal" evidence="3">
    <location>
        <begin position="49"/>
        <end position="153"/>
    </location>
</feature>
<organism evidence="4 5">
    <name type="scientific">Candidatus Wildermuthbacteria bacterium RIFCSPHIGHO2_02_FULL_45_25</name>
    <dbReference type="NCBI Taxonomy" id="1802450"/>
    <lineage>
        <taxon>Bacteria</taxon>
        <taxon>Candidatus Wildermuthiibacteriota</taxon>
    </lineage>
</organism>
<dbReference type="EMBL" id="MHTV01000031">
    <property type="protein sequence ID" value="OHA66553.1"/>
    <property type="molecule type" value="Genomic_DNA"/>
</dbReference>